<sequence length="136" mass="15625">MSAKTLNNSNEQNRNEKYFVKLKTLFKYNFFLSSHIKIAETVPPSHNKAFSKVRTVILVSMTTTSKYRRCCGSRESLYGGSDIRSAQRGLWRSVRTVVLSSLCSESRSQVKVSFELWTLYRISEMALQVAPRLFSL</sequence>
<gene>
    <name evidence="1" type="ORF">CDAR_487371</name>
</gene>
<name>A0AAV4MYM7_9ARAC</name>
<dbReference type="EMBL" id="BPLQ01001023">
    <property type="protein sequence ID" value="GIX77575.1"/>
    <property type="molecule type" value="Genomic_DNA"/>
</dbReference>
<reference evidence="1 2" key="1">
    <citation type="submission" date="2021-06" db="EMBL/GenBank/DDBJ databases">
        <title>Caerostris darwini draft genome.</title>
        <authorList>
            <person name="Kono N."/>
            <person name="Arakawa K."/>
        </authorList>
    </citation>
    <scope>NUCLEOTIDE SEQUENCE [LARGE SCALE GENOMIC DNA]</scope>
</reference>
<evidence type="ECO:0000313" key="2">
    <source>
        <dbReference type="Proteomes" id="UP001054837"/>
    </source>
</evidence>
<accession>A0AAV4MYM7</accession>
<dbReference type="AlphaFoldDB" id="A0AAV4MYM7"/>
<evidence type="ECO:0000313" key="1">
    <source>
        <dbReference type="EMBL" id="GIX77575.1"/>
    </source>
</evidence>
<proteinExistence type="predicted"/>
<protein>
    <submittedName>
        <fullName evidence="1">Uncharacterized protein</fullName>
    </submittedName>
</protein>
<comment type="caution">
    <text evidence="1">The sequence shown here is derived from an EMBL/GenBank/DDBJ whole genome shotgun (WGS) entry which is preliminary data.</text>
</comment>
<keyword evidence="2" id="KW-1185">Reference proteome</keyword>
<dbReference type="Proteomes" id="UP001054837">
    <property type="component" value="Unassembled WGS sequence"/>
</dbReference>
<organism evidence="1 2">
    <name type="scientific">Caerostris darwini</name>
    <dbReference type="NCBI Taxonomy" id="1538125"/>
    <lineage>
        <taxon>Eukaryota</taxon>
        <taxon>Metazoa</taxon>
        <taxon>Ecdysozoa</taxon>
        <taxon>Arthropoda</taxon>
        <taxon>Chelicerata</taxon>
        <taxon>Arachnida</taxon>
        <taxon>Araneae</taxon>
        <taxon>Araneomorphae</taxon>
        <taxon>Entelegynae</taxon>
        <taxon>Araneoidea</taxon>
        <taxon>Araneidae</taxon>
        <taxon>Caerostris</taxon>
    </lineage>
</organism>